<proteinExistence type="inferred from homology"/>
<organism evidence="4 5">
    <name type="scientific">Streptomyces botrytidirepellens</name>
    <dbReference type="NCBI Taxonomy" id="2486417"/>
    <lineage>
        <taxon>Bacteria</taxon>
        <taxon>Bacillati</taxon>
        <taxon>Actinomycetota</taxon>
        <taxon>Actinomycetes</taxon>
        <taxon>Kitasatosporales</taxon>
        <taxon>Streptomycetaceae</taxon>
        <taxon>Streptomyces</taxon>
    </lineage>
</organism>
<dbReference type="RefSeq" id="WP_123103498.1">
    <property type="nucleotide sequence ID" value="NZ_RIBZ01000309.1"/>
</dbReference>
<dbReference type="PANTHER" id="PTHR36852:SF1">
    <property type="entry name" value="PROTEIN GVPL 2"/>
    <property type="match status" value="1"/>
</dbReference>
<dbReference type="Pfam" id="PF06386">
    <property type="entry name" value="GvpL_GvpF"/>
    <property type="match status" value="1"/>
</dbReference>
<protein>
    <submittedName>
        <fullName evidence="4">Gas vesicle protein</fullName>
    </submittedName>
</protein>
<dbReference type="GO" id="GO:0031412">
    <property type="term" value="P:gas vesicle organization"/>
    <property type="evidence" value="ECO:0007669"/>
    <property type="project" value="InterPro"/>
</dbReference>
<dbReference type="PANTHER" id="PTHR36852">
    <property type="entry name" value="PROTEIN GVPL 2"/>
    <property type="match status" value="1"/>
</dbReference>
<dbReference type="EMBL" id="RIBZ01000309">
    <property type="protein sequence ID" value="RNG18584.1"/>
    <property type="molecule type" value="Genomic_DNA"/>
</dbReference>
<comment type="subcellular location">
    <subcellularLocation>
        <location evidence="2">Gas vesicle</location>
    </subcellularLocation>
</comment>
<keyword evidence="5" id="KW-1185">Reference proteome</keyword>
<dbReference type="Proteomes" id="UP000275401">
    <property type="component" value="Unassembled WGS sequence"/>
</dbReference>
<reference evidence="4 5" key="1">
    <citation type="submission" date="2018-11" db="EMBL/GenBank/DDBJ databases">
        <title>The Potential of Streptomyces as Biocontrol Agents against the Tomato grey mould, Botrytis cinerea (Gray mold) Frontiers in Microbiology.</title>
        <authorList>
            <person name="Li D."/>
        </authorList>
    </citation>
    <scope>NUCLEOTIDE SEQUENCE [LARGE SCALE GENOMIC DNA]</scope>
    <source>
        <strain evidence="4 5">NEAU-LD23</strain>
    </source>
</reference>
<evidence type="ECO:0000256" key="2">
    <source>
        <dbReference type="ARBA" id="ARBA00035108"/>
    </source>
</evidence>
<dbReference type="GO" id="GO:0031411">
    <property type="term" value="C:gas vesicle"/>
    <property type="evidence" value="ECO:0007669"/>
    <property type="project" value="UniProtKB-SubCell"/>
</dbReference>
<keyword evidence="1" id="KW-0304">Gas vesicle</keyword>
<evidence type="ECO:0000313" key="4">
    <source>
        <dbReference type="EMBL" id="RNG18584.1"/>
    </source>
</evidence>
<evidence type="ECO:0000313" key="5">
    <source>
        <dbReference type="Proteomes" id="UP000275401"/>
    </source>
</evidence>
<evidence type="ECO:0000256" key="1">
    <source>
        <dbReference type="ARBA" id="ARBA00022987"/>
    </source>
</evidence>
<evidence type="ECO:0000256" key="3">
    <source>
        <dbReference type="ARBA" id="ARBA00035643"/>
    </source>
</evidence>
<name>A0A3M8VLX6_9ACTN</name>
<sequence>MSTYVYGIARGTLPDLGDTLLGIGDPPLPVRALNEGELAAIVSDCPPELKPRRRDLLAHQHVLTEVSDKRSVLPMRFGSVSASDEDVRTVLTRHADRYEDQLQRLADRVEYNVKAVHDEDAVLHQVLSEEPELRLMAEANRAAGGGTYEERMRFGELVANAVRAREVRDARIVEEALAPVTEAARPGPEGGGWFLSLSMLLAKDGAEPLLEAVADLENAHPWVKLRVNGPLPPYSFVES</sequence>
<dbReference type="AlphaFoldDB" id="A0A3M8VLX6"/>
<gene>
    <name evidence="4" type="ORF">EEJ42_26110</name>
</gene>
<dbReference type="InterPro" id="IPR009430">
    <property type="entry name" value="GvpL/GvpF"/>
</dbReference>
<comment type="caution">
    <text evidence="4">The sequence shown here is derived from an EMBL/GenBank/DDBJ whole genome shotgun (WGS) entry which is preliminary data.</text>
</comment>
<comment type="similarity">
    <text evidence="3">Belongs to the gas vesicle GvpF/GvpL family.</text>
</comment>
<accession>A0A3M8VLX6</accession>